<sequence length="248" mass="25996">MQFPVKACFGALLALSFVPAAASAQGVPSGPLSVSGGINVVSDYRFRGISRSEEKVELQSSITVTHISGLYAGAWGSGLPDSPRYGQYELDLYGGYATEIAPGTSIDVGATYYVYPGNRDRAGPSDYIEAVGRLSHDLGPVSATAMLAYAPKQVSLGDDDNLYLNLDLSSGIPNTPVTLTASAGYTDGALGAAAADRNYLDWSLGARIIHGPVTLSARYVDTDIRKTGVKAVDTLYDPTLVFGIGLLF</sequence>
<dbReference type="InterPro" id="IPR010239">
    <property type="entry name" value="CHP02001"/>
</dbReference>
<accession>A0A239J0E9</accession>
<dbReference type="OrthoDB" id="9793561at2"/>
<evidence type="ECO:0000313" key="3">
    <source>
        <dbReference type="Proteomes" id="UP000198339"/>
    </source>
</evidence>
<dbReference type="EMBL" id="FZPA01000009">
    <property type="protein sequence ID" value="SNS99347.1"/>
    <property type="molecule type" value="Genomic_DNA"/>
</dbReference>
<name>A0A239J0E9_9SPHN</name>
<organism evidence="2 3">
    <name type="scientific">Sphingopyxis indica</name>
    <dbReference type="NCBI Taxonomy" id="436663"/>
    <lineage>
        <taxon>Bacteria</taxon>
        <taxon>Pseudomonadati</taxon>
        <taxon>Pseudomonadota</taxon>
        <taxon>Alphaproteobacteria</taxon>
        <taxon>Sphingomonadales</taxon>
        <taxon>Sphingomonadaceae</taxon>
        <taxon>Sphingopyxis</taxon>
    </lineage>
</organism>
<feature type="signal peptide" evidence="1">
    <location>
        <begin position="1"/>
        <end position="24"/>
    </location>
</feature>
<proteinExistence type="predicted"/>
<evidence type="ECO:0000313" key="2">
    <source>
        <dbReference type="EMBL" id="SNS99347.1"/>
    </source>
</evidence>
<dbReference type="SUPFAM" id="SSF56935">
    <property type="entry name" value="Porins"/>
    <property type="match status" value="1"/>
</dbReference>
<keyword evidence="3" id="KW-1185">Reference proteome</keyword>
<dbReference type="NCBIfam" id="TIGR02001">
    <property type="entry name" value="gcw_chp"/>
    <property type="match status" value="1"/>
</dbReference>
<gene>
    <name evidence="2" type="ORF">SAMN06295955_10921</name>
</gene>
<evidence type="ECO:0000256" key="1">
    <source>
        <dbReference type="SAM" id="SignalP"/>
    </source>
</evidence>
<dbReference type="Proteomes" id="UP000198339">
    <property type="component" value="Unassembled WGS sequence"/>
</dbReference>
<dbReference type="Pfam" id="PF09694">
    <property type="entry name" value="Gcw_chp"/>
    <property type="match status" value="1"/>
</dbReference>
<dbReference type="RefSeq" id="WP_089216352.1">
    <property type="nucleotide sequence ID" value="NZ_FZPA01000009.1"/>
</dbReference>
<keyword evidence="1" id="KW-0732">Signal</keyword>
<protein>
    <recommendedName>
        <fullName evidence="4">Outer membrane protein</fullName>
    </recommendedName>
</protein>
<dbReference type="AlphaFoldDB" id="A0A239J0E9"/>
<feature type="chain" id="PRO_5012692484" description="Outer membrane protein" evidence="1">
    <location>
        <begin position="25"/>
        <end position="248"/>
    </location>
</feature>
<evidence type="ECO:0008006" key="4">
    <source>
        <dbReference type="Google" id="ProtNLM"/>
    </source>
</evidence>
<reference evidence="2 3" key="1">
    <citation type="submission" date="2017-06" db="EMBL/GenBank/DDBJ databases">
        <authorList>
            <person name="Kim H.J."/>
            <person name="Triplett B.A."/>
        </authorList>
    </citation>
    <scope>NUCLEOTIDE SEQUENCE [LARGE SCALE GENOMIC DNA]</scope>
    <source>
        <strain evidence="2 3">DS15</strain>
    </source>
</reference>